<dbReference type="Pfam" id="PF02107">
    <property type="entry name" value="FlgH"/>
    <property type="match status" value="1"/>
</dbReference>
<keyword evidence="7" id="KW-0975">Bacterial flagellum</keyword>
<organism evidence="10">
    <name type="scientific">Caldithrix abyssi</name>
    <dbReference type="NCBI Taxonomy" id="187145"/>
    <lineage>
        <taxon>Bacteria</taxon>
        <taxon>Pseudomonadati</taxon>
        <taxon>Calditrichota</taxon>
        <taxon>Calditrichia</taxon>
        <taxon>Calditrichales</taxon>
        <taxon>Calditrichaceae</taxon>
        <taxon>Caldithrix</taxon>
    </lineage>
</organism>
<name>A0A7V5UEV3_CALAY</name>
<sequence>MKKISAVMAILFLYGGLVWAQGNSSLFSDIKAHKVGDVLSVIIMENANASRETKSKSRSSSEAGIEAGSKGNIANFLPVFGGNGKINSDYSGEDGTQQNDRITGRITVRIVERMPNGTFKIKGEREIGVNGKENLMKLEGYVRPRDITTENTVYSYNVADAKIIYRKSGIKNAILGPGTTTKFFTWILGGLMVAASAGYFAFK</sequence>
<keyword evidence="9" id="KW-1133">Transmembrane helix</keyword>
<evidence type="ECO:0000256" key="4">
    <source>
        <dbReference type="ARBA" id="ARBA00006929"/>
    </source>
</evidence>
<dbReference type="GO" id="GO:0009279">
    <property type="term" value="C:cell outer membrane"/>
    <property type="evidence" value="ECO:0007669"/>
    <property type="project" value="UniProtKB-SubCell"/>
</dbReference>
<comment type="caution">
    <text evidence="10">The sequence shown here is derived from an EMBL/GenBank/DDBJ whole genome shotgun (WGS) entry which is preliminary data.</text>
</comment>
<dbReference type="PRINTS" id="PR01008">
    <property type="entry name" value="FLGLRINGFLGH"/>
</dbReference>
<feature type="transmembrane region" description="Helical" evidence="9">
    <location>
        <begin position="183"/>
        <end position="202"/>
    </location>
</feature>
<dbReference type="AlphaFoldDB" id="A0A7V5UEV3"/>
<dbReference type="PANTHER" id="PTHR34933:SF1">
    <property type="entry name" value="FLAGELLAR L-RING PROTEIN"/>
    <property type="match status" value="1"/>
</dbReference>
<keyword evidence="10" id="KW-0969">Cilium</keyword>
<evidence type="ECO:0000256" key="1">
    <source>
        <dbReference type="ARBA" id="ARBA00002591"/>
    </source>
</evidence>
<comment type="subcellular location">
    <subcellularLocation>
        <location evidence="2">Bacterial flagellum basal body</location>
    </subcellularLocation>
    <subcellularLocation>
        <location evidence="3">Cell outer membrane</location>
    </subcellularLocation>
</comment>
<evidence type="ECO:0000256" key="3">
    <source>
        <dbReference type="ARBA" id="ARBA00004442"/>
    </source>
</evidence>
<evidence type="ECO:0000256" key="7">
    <source>
        <dbReference type="ARBA" id="ARBA00023143"/>
    </source>
</evidence>
<dbReference type="EMBL" id="DROD01000385">
    <property type="protein sequence ID" value="HHJ52648.1"/>
    <property type="molecule type" value="Genomic_DNA"/>
</dbReference>
<keyword evidence="8" id="KW-0998">Cell outer membrane</keyword>
<dbReference type="GO" id="GO:0009427">
    <property type="term" value="C:bacterial-type flagellum basal body, distal rod, L ring"/>
    <property type="evidence" value="ECO:0007669"/>
    <property type="project" value="InterPro"/>
</dbReference>
<evidence type="ECO:0000313" key="10">
    <source>
        <dbReference type="EMBL" id="HHJ52648.1"/>
    </source>
</evidence>
<keyword evidence="10" id="KW-0282">Flagellum</keyword>
<dbReference type="PANTHER" id="PTHR34933">
    <property type="entry name" value="FLAGELLAR L-RING PROTEIN"/>
    <property type="match status" value="1"/>
</dbReference>
<reference evidence="10" key="1">
    <citation type="journal article" date="2020" name="mSystems">
        <title>Genome- and Community-Level Interaction Insights into Carbon Utilization and Element Cycling Functions of Hydrothermarchaeota in Hydrothermal Sediment.</title>
        <authorList>
            <person name="Zhou Z."/>
            <person name="Liu Y."/>
            <person name="Xu W."/>
            <person name="Pan J."/>
            <person name="Luo Z.H."/>
            <person name="Li M."/>
        </authorList>
    </citation>
    <scope>NUCLEOTIDE SEQUENCE [LARGE SCALE GENOMIC DNA]</scope>
    <source>
        <strain evidence="10">HyVt-527</strain>
    </source>
</reference>
<evidence type="ECO:0000256" key="5">
    <source>
        <dbReference type="ARBA" id="ARBA00022729"/>
    </source>
</evidence>
<dbReference type="InterPro" id="IPR000527">
    <property type="entry name" value="Flag_Lring"/>
</dbReference>
<protein>
    <submittedName>
        <fullName evidence="10">Flagellar basal body L-ring protein FlgH</fullName>
    </submittedName>
</protein>
<gene>
    <name evidence="10" type="ORF">ENJ89_05595</name>
</gene>
<evidence type="ECO:0000256" key="2">
    <source>
        <dbReference type="ARBA" id="ARBA00004117"/>
    </source>
</evidence>
<accession>A0A7V5UEV3</accession>
<evidence type="ECO:0000256" key="6">
    <source>
        <dbReference type="ARBA" id="ARBA00023136"/>
    </source>
</evidence>
<keyword evidence="9" id="KW-0812">Transmembrane</keyword>
<evidence type="ECO:0000256" key="9">
    <source>
        <dbReference type="SAM" id="Phobius"/>
    </source>
</evidence>
<dbReference type="Proteomes" id="UP000886124">
    <property type="component" value="Unassembled WGS sequence"/>
</dbReference>
<comment type="function">
    <text evidence="1">Assembles around the rod to form the L-ring and probably protects the motor/basal body from shearing forces during rotation.</text>
</comment>
<proteinExistence type="inferred from homology"/>
<dbReference type="GO" id="GO:0003774">
    <property type="term" value="F:cytoskeletal motor activity"/>
    <property type="evidence" value="ECO:0007669"/>
    <property type="project" value="InterPro"/>
</dbReference>
<keyword evidence="6 9" id="KW-0472">Membrane</keyword>
<keyword evidence="5" id="KW-0732">Signal</keyword>
<evidence type="ECO:0000256" key="8">
    <source>
        <dbReference type="ARBA" id="ARBA00023237"/>
    </source>
</evidence>
<comment type="similarity">
    <text evidence="4">Belongs to the FlgH family.</text>
</comment>
<keyword evidence="10" id="KW-0966">Cell projection</keyword>
<dbReference type="GO" id="GO:0071973">
    <property type="term" value="P:bacterial-type flagellum-dependent cell motility"/>
    <property type="evidence" value="ECO:0007669"/>
    <property type="project" value="InterPro"/>
</dbReference>